<comment type="caution">
    <text evidence="4">The sequence shown here is derived from an EMBL/GenBank/DDBJ whole genome shotgun (WGS) entry which is preliminary data.</text>
</comment>
<feature type="domain" description="Transposable element P transposase-like RNase H" evidence="3">
    <location>
        <begin position="51"/>
        <end position="141"/>
    </location>
</feature>
<dbReference type="Pfam" id="PF21787">
    <property type="entry name" value="TNP-like_RNaseH_N"/>
    <property type="match status" value="1"/>
</dbReference>
<feature type="non-terminal residue" evidence="4">
    <location>
        <position position="1"/>
    </location>
</feature>
<dbReference type="Pfam" id="PF12017">
    <property type="entry name" value="Tnp_P_element"/>
    <property type="match status" value="1"/>
</dbReference>
<protein>
    <recommendedName>
        <fullName evidence="6">THAP-type domain-containing protein</fullName>
    </recommendedName>
</protein>
<keyword evidence="1" id="KW-0812">Transmembrane</keyword>
<dbReference type="Proteomes" id="UP000478052">
    <property type="component" value="Unassembled WGS sequence"/>
</dbReference>
<feature type="transmembrane region" description="Helical" evidence="1">
    <location>
        <begin position="20"/>
        <end position="39"/>
    </location>
</feature>
<reference evidence="4 5" key="1">
    <citation type="submission" date="2019-08" db="EMBL/GenBank/DDBJ databases">
        <title>Whole genome of Aphis craccivora.</title>
        <authorList>
            <person name="Voronova N.V."/>
            <person name="Shulinski R.S."/>
            <person name="Bandarenka Y.V."/>
            <person name="Zhorov D.G."/>
            <person name="Warner D."/>
        </authorList>
    </citation>
    <scope>NUCLEOTIDE SEQUENCE [LARGE SCALE GENOMIC DNA]</scope>
    <source>
        <strain evidence="4">180601</strain>
        <tissue evidence="4">Whole Body</tissue>
    </source>
</reference>
<dbReference type="InterPro" id="IPR021896">
    <property type="entry name" value="THAP9-like_HTH"/>
</dbReference>
<evidence type="ECO:0008006" key="6">
    <source>
        <dbReference type="Google" id="ProtNLM"/>
    </source>
</evidence>
<feature type="domain" description="THAP9-like helix-turn-helix" evidence="2">
    <location>
        <begin position="8"/>
        <end position="45"/>
    </location>
</feature>
<gene>
    <name evidence="4" type="ORF">FWK35_00016681</name>
</gene>
<evidence type="ECO:0000313" key="4">
    <source>
        <dbReference type="EMBL" id="KAF0748088.1"/>
    </source>
</evidence>
<dbReference type="EMBL" id="VUJU01006614">
    <property type="protein sequence ID" value="KAF0748088.1"/>
    <property type="molecule type" value="Genomic_DNA"/>
</dbReference>
<keyword evidence="1" id="KW-1133">Transmembrane helix</keyword>
<accession>A0A6G0Y2X5</accession>
<sequence>KKRPNGYGYSDELKQFALTIYILGPAVYCFLRSTLCLPVPRTLRRVMNKSDEMVLKTHLFYPLRKDEIIGFHQTNSIKTYDPAKFAFVLMICGINVQWKQPIAYFLVSGSYTGNDLHNIMSTIAKLQNISLNVKAFITDQGGKAPIS</sequence>
<keyword evidence="5" id="KW-1185">Reference proteome</keyword>
<keyword evidence="1" id="KW-0472">Membrane</keyword>
<dbReference type="AlphaFoldDB" id="A0A6G0Y2X5"/>
<evidence type="ECO:0000259" key="2">
    <source>
        <dbReference type="Pfam" id="PF12017"/>
    </source>
</evidence>
<evidence type="ECO:0000256" key="1">
    <source>
        <dbReference type="SAM" id="Phobius"/>
    </source>
</evidence>
<dbReference type="InterPro" id="IPR048365">
    <property type="entry name" value="TNP-like_RNaseH_N"/>
</dbReference>
<dbReference type="OrthoDB" id="8948150at2759"/>
<name>A0A6G0Y2X5_APHCR</name>
<evidence type="ECO:0000313" key="5">
    <source>
        <dbReference type="Proteomes" id="UP000478052"/>
    </source>
</evidence>
<proteinExistence type="predicted"/>
<organism evidence="4 5">
    <name type="scientific">Aphis craccivora</name>
    <name type="common">Cowpea aphid</name>
    <dbReference type="NCBI Taxonomy" id="307492"/>
    <lineage>
        <taxon>Eukaryota</taxon>
        <taxon>Metazoa</taxon>
        <taxon>Ecdysozoa</taxon>
        <taxon>Arthropoda</taxon>
        <taxon>Hexapoda</taxon>
        <taxon>Insecta</taxon>
        <taxon>Pterygota</taxon>
        <taxon>Neoptera</taxon>
        <taxon>Paraneoptera</taxon>
        <taxon>Hemiptera</taxon>
        <taxon>Sternorrhyncha</taxon>
        <taxon>Aphidomorpha</taxon>
        <taxon>Aphidoidea</taxon>
        <taxon>Aphididae</taxon>
        <taxon>Aphidini</taxon>
        <taxon>Aphis</taxon>
        <taxon>Aphis</taxon>
    </lineage>
</organism>
<evidence type="ECO:0000259" key="3">
    <source>
        <dbReference type="Pfam" id="PF21787"/>
    </source>
</evidence>